<reference evidence="8" key="1">
    <citation type="submission" date="2021-03" db="EMBL/GenBank/DDBJ databases">
        <authorList>
            <person name="Bekaert M."/>
        </authorList>
    </citation>
    <scope>NUCLEOTIDE SEQUENCE</scope>
</reference>
<dbReference type="PROSITE" id="PS50157">
    <property type="entry name" value="ZINC_FINGER_C2H2_2"/>
    <property type="match status" value="2"/>
</dbReference>
<comment type="caution">
    <text evidence="8">The sequence shown here is derived from an EMBL/GenBank/DDBJ whole genome shotgun (WGS) entry which is preliminary data.</text>
</comment>
<dbReference type="GO" id="GO:0000978">
    <property type="term" value="F:RNA polymerase II cis-regulatory region sequence-specific DNA binding"/>
    <property type="evidence" value="ECO:0007669"/>
    <property type="project" value="TreeGrafter"/>
</dbReference>
<dbReference type="GO" id="GO:0005667">
    <property type="term" value="C:transcription regulator complex"/>
    <property type="evidence" value="ECO:0007669"/>
    <property type="project" value="TreeGrafter"/>
</dbReference>
<dbReference type="GO" id="GO:0031519">
    <property type="term" value="C:PcG protein complex"/>
    <property type="evidence" value="ECO:0007669"/>
    <property type="project" value="TreeGrafter"/>
</dbReference>
<evidence type="ECO:0000313" key="8">
    <source>
        <dbReference type="EMBL" id="CAG2214570.1"/>
    </source>
</evidence>
<keyword evidence="4" id="KW-0862">Zinc</keyword>
<protein>
    <recommendedName>
        <fullName evidence="7">C2H2-type domain-containing protein</fullName>
    </recommendedName>
</protein>
<dbReference type="PROSITE" id="PS00028">
    <property type="entry name" value="ZINC_FINGER_C2H2_1"/>
    <property type="match status" value="2"/>
</dbReference>
<dbReference type="GO" id="GO:0000785">
    <property type="term" value="C:chromatin"/>
    <property type="evidence" value="ECO:0007669"/>
    <property type="project" value="TreeGrafter"/>
</dbReference>
<feature type="domain" description="C2H2-type" evidence="7">
    <location>
        <begin position="124"/>
        <end position="153"/>
    </location>
</feature>
<dbReference type="InterPro" id="IPR036236">
    <property type="entry name" value="Znf_C2H2_sf"/>
</dbReference>
<feature type="domain" description="C2H2-type" evidence="7">
    <location>
        <begin position="154"/>
        <end position="183"/>
    </location>
</feature>
<evidence type="ECO:0000256" key="4">
    <source>
        <dbReference type="ARBA" id="ARBA00022833"/>
    </source>
</evidence>
<dbReference type="GO" id="GO:0008270">
    <property type="term" value="F:zinc ion binding"/>
    <property type="evidence" value="ECO:0007669"/>
    <property type="project" value="UniProtKB-KW"/>
</dbReference>
<evidence type="ECO:0000313" key="9">
    <source>
        <dbReference type="Proteomes" id="UP000683360"/>
    </source>
</evidence>
<feature type="compositionally biased region" description="Polar residues" evidence="6">
    <location>
        <begin position="9"/>
        <end position="20"/>
    </location>
</feature>
<dbReference type="EMBL" id="CAJPWZ010001415">
    <property type="protein sequence ID" value="CAG2214570.1"/>
    <property type="molecule type" value="Genomic_DNA"/>
</dbReference>
<evidence type="ECO:0000256" key="3">
    <source>
        <dbReference type="ARBA" id="ARBA00022771"/>
    </source>
</evidence>
<sequence length="267" mass="30360">MSCPDLSDITPSEGSTITKQTLERKSSEDMKEYSTSLSLKSPVLIFQNGKQKLDTNKLMFHCEPNSLSNIYALAQANLVQQTQHDIMRMFSVDVSDQRPAAKLEPIINGRKDSVNVKLIDERQHICDIKGCGRSFASSGYLKNHQLIHEKEKELECHFEGCGRIFSWPAHLKYHLLTHHGLSSQYVDIANTDHFNVIENLQSEDYELTKKLKDSGLSSQYVDIANTDHFNVIENLQSEDYELTKELLKMMKLNISDVVDDMAKTSCS</sequence>
<keyword evidence="1" id="KW-0479">Metal-binding</keyword>
<keyword evidence="2" id="KW-0677">Repeat</keyword>
<dbReference type="InterPro" id="IPR013087">
    <property type="entry name" value="Znf_C2H2_type"/>
</dbReference>
<evidence type="ECO:0000256" key="5">
    <source>
        <dbReference type="PROSITE-ProRule" id="PRU00042"/>
    </source>
</evidence>
<evidence type="ECO:0000259" key="7">
    <source>
        <dbReference type="PROSITE" id="PS50157"/>
    </source>
</evidence>
<dbReference type="PANTHER" id="PTHR14003">
    <property type="entry name" value="TRANSCRIPTIONAL REPRESSOR PROTEIN YY"/>
    <property type="match status" value="1"/>
</dbReference>
<dbReference type="SUPFAM" id="SSF57667">
    <property type="entry name" value="beta-beta-alpha zinc fingers"/>
    <property type="match status" value="1"/>
</dbReference>
<accession>A0A8S3S0G7</accession>
<gene>
    <name evidence="8" type="ORF">MEDL_28400</name>
</gene>
<dbReference type="Pfam" id="PF00096">
    <property type="entry name" value="zf-C2H2"/>
    <property type="match status" value="1"/>
</dbReference>
<keyword evidence="9" id="KW-1185">Reference proteome</keyword>
<dbReference type="AlphaFoldDB" id="A0A8S3S0G7"/>
<dbReference type="GO" id="GO:0000981">
    <property type="term" value="F:DNA-binding transcription factor activity, RNA polymerase II-specific"/>
    <property type="evidence" value="ECO:0007669"/>
    <property type="project" value="TreeGrafter"/>
</dbReference>
<dbReference type="SMART" id="SM00355">
    <property type="entry name" value="ZnF_C2H2"/>
    <property type="match status" value="2"/>
</dbReference>
<dbReference type="Gene3D" id="3.30.160.60">
    <property type="entry name" value="Classic Zinc Finger"/>
    <property type="match status" value="2"/>
</dbReference>
<dbReference type="OrthoDB" id="6077919at2759"/>
<organism evidence="8 9">
    <name type="scientific">Mytilus edulis</name>
    <name type="common">Blue mussel</name>
    <dbReference type="NCBI Taxonomy" id="6550"/>
    <lineage>
        <taxon>Eukaryota</taxon>
        <taxon>Metazoa</taxon>
        <taxon>Spiralia</taxon>
        <taxon>Lophotrochozoa</taxon>
        <taxon>Mollusca</taxon>
        <taxon>Bivalvia</taxon>
        <taxon>Autobranchia</taxon>
        <taxon>Pteriomorphia</taxon>
        <taxon>Mytilida</taxon>
        <taxon>Mytiloidea</taxon>
        <taxon>Mytilidae</taxon>
        <taxon>Mytilinae</taxon>
        <taxon>Mytilus</taxon>
    </lineage>
</organism>
<dbReference type="Proteomes" id="UP000683360">
    <property type="component" value="Unassembled WGS sequence"/>
</dbReference>
<evidence type="ECO:0000256" key="1">
    <source>
        <dbReference type="ARBA" id="ARBA00022723"/>
    </source>
</evidence>
<dbReference type="PANTHER" id="PTHR14003:SF19">
    <property type="entry name" value="YY2 TRANSCRIPTION FACTOR"/>
    <property type="match status" value="1"/>
</dbReference>
<evidence type="ECO:0000256" key="6">
    <source>
        <dbReference type="SAM" id="MobiDB-lite"/>
    </source>
</evidence>
<feature type="region of interest" description="Disordered" evidence="6">
    <location>
        <begin position="1"/>
        <end position="29"/>
    </location>
</feature>
<name>A0A8S3S0G7_MYTED</name>
<keyword evidence="3 5" id="KW-0863">Zinc-finger</keyword>
<evidence type="ECO:0000256" key="2">
    <source>
        <dbReference type="ARBA" id="ARBA00022737"/>
    </source>
</evidence>
<proteinExistence type="predicted"/>